<evidence type="ECO:0000313" key="2">
    <source>
        <dbReference type="Proteomes" id="UP001196413"/>
    </source>
</evidence>
<proteinExistence type="predicted"/>
<organism evidence="1 2">
    <name type="scientific">Parelaphostrongylus tenuis</name>
    <name type="common">Meningeal worm</name>
    <dbReference type="NCBI Taxonomy" id="148309"/>
    <lineage>
        <taxon>Eukaryota</taxon>
        <taxon>Metazoa</taxon>
        <taxon>Ecdysozoa</taxon>
        <taxon>Nematoda</taxon>
        <taxon>Chromadorea</taxon>
        <taxon>Rhabditida</taxon>
        <taxon>Rhabditina</taxon>
        <taxon>Rhabditomorpha</taxon>
        <taxon>Strongyloidea</taxon>
        <taxon>Metastrongylidae</taxon>
        <taxon>Parelaphostrongylus</taxon>
    </lineage>
</organism>
<evidence type="ECO:0000313" key="1">
    <source>
        <dbReference type="EMBL" id="KAJ1345725.1"/>
    </source>
</evidence>
<protein>
    <submittedName>
        <fullName evidence="1">Uncharacterized protein</fullName>
    </submittedName>
</protein>
<gene>
    <name evidence="1" type="ORF">KIN20_000321</name>
</gene>
<accession>A0AAD5LUK8</accession>
<dbReference type="AlphaFoldDB" id="A0AAD5LUK8"/>
<dbReference type="EMBL" id="JAHQIW010000057">
    <property type="protein sequence ID" value="KAJ1345725.1"/>
    <property type="molecule type" value="Genomic_DNA"/>
</dbReference>
<dbReference type="Proteomes" id="UP001196413">
    <property type="component" value="Unassembled WGS sequence"/>
</dbReference>
<keyword evidence="2" id="KW-1185">Reference proteome</keyword>
<name>A0AAD5LUK8_PARTN</name>
<reference evidence="1" key="1">
    <citation type="submission" date="2021-06" db="EMBL/GenBank/DDBJ databases">
        <title>Parelaphostrongylus tenuis whole genome reference sequence.</title>
        <authorList>
            <person name="Garwood T.J."/>
            <person name="Larsen P.A."/>
            <person name="Fountain-Jones N.M."/>
            <person name="Garbe J.R."/>
            <person name="Macchietto M.G."/>
            <person name="Kania S.A."/>
            <person name="Gerhold R.W."/>
            <person name="Richards J.E."/>
            <person name="Wolf T.M."/>
        </authorList>
    </citation>
    <scope>NUCLEOTIDE SEQUENCE</scope>
    <source>
        <strain evidence="1">MNPRO001-30</strain>
        <tissue evidence="1">Meninges</tissue>
    </source>
</reference>
<sequence>MMVFRAHGGAVVRGALRRTRGHWFDLELMAHQAIHPPGVFNFLEQQGRRTILAEAVISTILDQVMAQINFDALECKEATAVTVSAIMSAFSSSNISTKEYSHKTRENL</sequence>
<comment type="caution">
    <text evidence="1">The sequence shown here is derived from an EMBL/GenBank/DDBJ whole genome shotgun (WGS) entry which is preliminary data.</text>
</comment>